<dbReference type="Gene3D" id="3.40.50.1820">
    <property type="entry name" value="alpha/beta hydrolase"/>
    <property type="match status" value="1"/>
</dbReference>
<keyword evidence="2" id="KW-0719">Serine esterase</keyword>
<dbReference type="Proteomes" id="UP001168821">
    <property type="component" value="Unassembled WGS sequence"/>
</dbReference>
<dbReference type="InterPro" id="IPR029058">
    <property type="entry name" value="AB_hydrolase_fold"/>
</dbReference>
<dbReference type="InterPro" id="IPR019826">
    <property type="entry name" value="Carboxylesterase_B_AS"/>
</dbReference>
<gene>
    <name evidence="8" type="ORF">Zmor_014687</name>
</gene>
<sequence>MLVITLLMVYISYVTHILPYPEANPLVYTRYGPIIGLTQFSRNKREYMSFRGIPYAKPPLGNLRFKAPEPVEPWTFAINATRDAPYCIQKNYFFANPRVEGSEDCLYLNIYIPKTENNHLLPVMIFIHWGGFFAGRGSSDTIGPEYIMDKDVILVTFNYRLGVFGFFSTLDDAAPGNFGLKDQTMALKFVYENIECFGGDKNRITLSGQSAGSGSVSLHLISPLSKGLFQQAISQSGAALNLWAKPINALQPNITAALAVFTGCTNYLGNNIKLVNCLREVEATALAETADKFKYFSIEPLTPYTIVTEITSDSNPNPFLTKDPLEYLQAGEFMKIPWIIGTTQDEGILRVSQLTRQPEILKTLNANFSSLIPQILGLQLSVGLNTSQLYQNIINFYLGGDAFVDVSNPRSIQGFIDLYSDRAFIYGIYQSIVLQSRKGHKPIWVYNFDYKGRFTYGDLFAATPNNINFKWGVSHCDDLLYLFRSPALFPDLDEAMDLHMSDSLLALWTNFIIYGDPDPLQVIKWRSQSLDNTDHVKNIDLIVLNITGSYDTNIIEYKIQNGFNAERIQFWIHQNLAENFPELS</sequence>
<evidence type="ECO:0000256" key="6">
    <source>
        <dbReference type="RuleBase" id="RU361235"/>
    </source>
</evidence>
<dbReference type="PANTHER" id="PTHR11559">
    <property type="entry name" value="CARBOXYLESTERASE"/>
    <property type="match status" value="1"/>
</dbReference>
<comment type="similarity">
    <text evidence="1 6">Belongs to the type-B carboxylesterase/lipase family.</text>
</comment>
<evidence type="ECO:0000256" key="2">
    <source>
        <dbReference type="ARBA" id="ARBA00022487"/>
    </source>
</evidence>
<keyword evidence="5" id="KW-0325">Glycoprotein</keyword>
<keyword evidence="3 6" id="KW-0378">Hydrolase</keyword>
<evidence type="ECO:0000259" key="7">
    <source>
        <dbReference type="Pfam" id="PF00135"/>
    </source>
</evidence>
<feature type="signal peptide" evidence="6">
    <location>
        <begin position="1"/>
        <end position="16"/>
    </location>
</feature>
<feature type="chain" id="PRO_5041488465" description="Carboxylic ester hydrolase" evidence="6">
    <location>
        <begin position="17"/>
        <end position="584"/>
    </location>
</feature>
<name>A0AA38IID1_9CUCU</name>
<evidence type="ECO:0000256" key="5">
    <source>
        <dbReference type="ARBA" id="ARBA00023180"/>
    </source>
</evidence>
<dbReference type="PROSITE" id="PS00122">
    <property type="entry name" value="CARBOXYLESTERASE_B_1"/>
    <property type="match status" value="1"/>
</dbReference>
<dbReference type="InterPro" id="IPR050309">
    <property type="entry name" value="Type-B_Carboxylest/Lipase"/>
</dbReference>
<dbReference type="FunFam" id="3.40.50.1820:FF:000155">
    <property type="entry name" value="Carboxylic ester hydrolase"/>
    <property type="match status" value="1"/>
</dbReference>
<dbReference type="InterPro" id="IPR002018">
    <property type="entry name" value="CarbesteraseB"/>
</dbReference>
<feature type="domain" description="Carboxylesterase type B" evidence="7">
    <location>
        <begin position="24"/>
        <end position="541"/>
    </location>
</feature>
<dbReference type="PROSITE" id="PS00941">
    <property type="entry name" value="CARBOXYLESTERASE_B_2"/>
    <property type="match status" value="1"/>
</dbReference>
<keyword evidence="6" id="KW-0732">Signal</keyword>
<dbReference type="EMBL" id="JALNTZ010000004">
    <property type="protein sequence ID" value="KAJ3655564.1"/>
    <property type="molecule type" value="Genomic_DNA"/>
</dbReference>
<evidence type="ECO:0000313" key="8">
    <source>
        <dbReference type="EMBL" id="KAJ3655564.1"/>
    </source>
</evidence>
<protein>
    <recommendedName>
        <fullName evidence="6">Carboxylic ester hydrolase</fullName>
        <ecNumber evidence="6">3.1.1.-</ecNumber>
    </recommendedName>
</protein>
<dbReference type="EC" id="3.1.1.-" evidence="6"/>
<evidence type="ECO:0000313" key="9">
    <source>
        <dbReference type="Proteomes" id="UP001168821"/>
    </source>
</evidence>
<accession>A0AA38IID1</accession>
<proteinExistence type="inferred from homology"/>
<keyword evidence="9" id="KW-1185">Reference proteome</keyword>
<dbReference type="GO" id="GO:0052689">
    <property type="term" value="F:carboxylic ester hydrolase activity"/>
    <property type="evidence" value="ECO:0007669"/>
    <property type="project" value="UniProtKB-KW"/>
</dbReference>
<dbReference type="SUPFAM" id="SSF53474">
    <property type="entry name" value="alpha/beta-Hydrolases"/>
    <property type="match status" value="1"/>
</dbReference>
<keyword evidence="4" id="KW-1015">Disulfide bond</keyword>
<reference evidence="8" key="1">
    <citation type="journal article" date="2023" name="G3 (Bethesda)">
        <title>Whole genome assemblies of Zophobas morio and Tenebrio molitor.</title>
        <authorList>
            <person name="Kaur S."/>
            <person name="Stinson S.A."/>
            <person name="diCenzo G.C."/>
        </authorList>
    </citation>
    <scope>NUCLEOTIDE SEQUENCE</scope>
    <source>
        <strain evidence="8">QUZm001</strain>
    </source>
</reference>
<organism evidence="8 9">
    <name type="scientific">Zophobas morio</name>
    <dbReference type="NCBI Taxonomy" id="2755281"/>
    <lineage>
        <taxon>Eukaryota</taxon>
        <taxon>Metazoa</taxon>
        <taxon>Ecdysozoa</taxon>
        <taxon>Arthropoda</taxon>
        <taxon>Hexapoda</taxon>
        <taxon>Insecta</taxon>
        <taxon>Pterygota</taxon>
        <taxon>Neoptera</taxon>
        <taxon>Endopterygota</taxon>
        <taxon>Coleoptera</taxon>
        <taxon>Polyphaga</taxon>
        <taxon>Cucujiformia</taxon>
        <taxon>Tenebrionidae</taxon>
        <taxon>Zophobas</taxon>
    </lineage>
</organism>
<evidence type="ECO:0000256" key="4">
    <source>
        <dbReference type="ARBA" id="ARBA00023157"/>
    </source>
</evidence>
<dbReference type="AlphaFoldDB" id="A0AA38IID1"/>
<dbReference type="Pfam" id="PF00135">
    <property type="entry name" value="COesterase"/>
    <property type="match status" value="1"/>
</dbReference>
<evidence type="ECO:0000256" key="3">
    <source>
        <dbReference type="ARBA" id="ARBA00022801"/>
    </source>
</evidence>
<comment type="caution">
    <text evidence="8">The sequence shown here is derived from an EMBL/GenBank/DDBJ whole genome shotgun (WGS) entry which is preliminary data.</text>
</comment>
<evidence type="ECO:0000256" key="1">
    <source>
        <dbReference type="ARBA" id="ARBA00005964"/>
    </source>
</evidence>
<dbReference type="InterPro" id="IPR019819">
    <property type="entry name" value="Carboxylesterase_B_CS"/>
</dbReference>